<feature type="transmembrane region" description="Helical" evidence="9">
    <location>
        <begin position="20"/>
        <end position="41"/>
    </location>
</feature>
<keyword evidence="12" id="KW-1185">Reference proteome</keyword>
<protein>
    <submittedName>
        <fullName evidence="11">Octopine/nopaline transport system permease protein</fullName>
    </submittedName>
</protein>
<dbReference type="InterPro" id="IPR043429">
    <property type="entry name" value="ArtM/GltK/GlnP/TcyL/YhdX-like"/>
</dbReference>
<evidence type="ECO:0000313" key="11">
    <source>
        <dbReference type="EMBL" id="MBB5539392.1"/>
    </source>
</evidence>
<keyword evidence="4" id="KW-1003">Cell membrane</keyword>
<accession>A0A7W8UHF8</accession>
<dbReference type="Pfam" id="PF00528">
    <property type="entry name" value="BPD_transp_1"/>
    <property type="match status" value="1"/>
</dbReference>
<dbReference type="PANTHER" id="PTHR30614:SF10">
    <property type="entry name" value="ARGININE ABC TRANSPORTER PERMEASE PROTEIN ARTM"/>
    <property type="match status" value="1"/>
</dbReference>
<comment type="similarity">
    <text evidence="2">Belongs to the binding-protein-dependent transport system permease family. HisMQ subfamily.</text>
</comment>
<evidence type="ECO:0000256" key="7">
    <source>
        <dbReference type="ARBA" id="ARBA00022989"/>
    </source>
</evidence>
<evidence type="ECO:0000256" key="9">
    <source>
        <dbReference type="RuleBase" id="RU363032"/>
    </source>
</evidence>
<dbReference type="InterPro" id="IPR010065">
    <property type="entry name" value="AA_ABC_transptr_permease_3TM"/>
</dbReference>
<evidence type="ECO:0000256" key="3">
    <source>
        <dbReference type="ARBA" id="ARBA00022448"/>
    </source>
</evidence>
<keyword evidence="5" id="KW-0997">Cell inner membrane</keyword>
<keyword evidence="7 9" id="KW-1133">Transmembrane helix</keyword>
<feature type="transmembrane region" description="Helical" evidence="9">
    <location>
        <begin position="88"/>
        <end position="112"/>
    </location>
</feature>
<evidence type="ECO:0000259" key="10">
    <source>
        <dbReference type="PROSITE" id="PS50928"/>
    </source>
</evidence>
<feature type="transmembrane region" description="Helical" evidence="9">
    <location>
        <begin position="53"/>
        <end position="76"/>
    </location>
</feature>
<comment type="caution">
    <text evidence="11">The sequence shown here is derived from an EMBL/GenBank/DDBJ whole genome shotgun (WGS) entry which is preliminary data.</text>
</comment>
<dbReference type="InterPro" id="IPR000515">
    <property type="entry name" value="MetI-like"/>
</dbReference>
<evidence type="ECO:0000256" key="8">
    <source>
        <dbReference type="ARBA" id="ARBA00023136"/>
    </source>
</evidence>
<dbReference type="RefSeq" id="WP_018327220.1">
    <property type="nucleotide sequence ID" value="NZ_JACHBK010000020.1"/>
</dbReference>
<reference evidence="11 12" key="1">
    <citation type="submission" date="2020-08" db="EMBL/GenBank/DDBJ databases">
        <title>Genomic Encyclopedia of Type Strains, Phase IV (KMG-V): Genome sequencing to study the core and pangenomes of soil and plant-associated prokaryotes.</title>
        <authorList>
            <person name="Whitman W."/>
        </authorList>
    </citation>
    <scope>NUCLEOTIDE SEQUENCE [LARGE SCALE GENOMIC DNA]</scope>
    <source>
        <strain evidence="11 12">SEMIA 4084</strain>
    </source>
</reference>
<sequence length="226" mass="24782">MNLDIVTYAIPFLLVGAKTTLLIALFGIVLGFPFGIVVGLGRGSKNRVLRNICDSYCAIFRGTPMLVQIFIIYYGLAQVSFIRHNPVLWWLIGEGLNAAILAVVLNTGAYTAEIFRTAFLSLPKGLIEAAEACGMSPWHVFTRVKFPLALRQALPAYSSEAAIVVKESSLASTITVLEITGYAKRLMSETFAIMDIFIITAALYLAMNVVALTALKLLERRLSFVR</sequence>
<dbReference type="PROSITE" id="PS50928">
    <property type="entry name" value="ABC_TM1"/>
    <property type="match status" value="1"/>
</dbReference>
<evidence type="ECO:0000256" key="5">
    <source>
        <dbReference type="ARBA" id="ARBA00022519"/>
    </source>
</evidence>
<keyword evidence="8 9" id="KW-0472">Membrane</keyword>
<evidence type="ECO:0000256" key="2">
    <source>
        <dbReference type="ARBA" id="ARBA00010072"/>
    </source>
</evidence>
<dbReference type="NCBIfam" id="TIGR01726">
    <property type="entry name" value="HEQRo_perm_3TM"/>
    <property type="match status" value="1"/>
</dbReference>
<evidence type="ECO:0000256" key="1">
    <source>
        <dbReference type="ARBA" id="ARBA00004429"/>
    </source>
</evidence>
<feature type="transmembrane region" description="Helical" evidence="9">
    <location>
        <begin position="192"/>
        <end position="215"/>
    </location>
</feature>
<dbReference type="PANTHER" id="PTHR30614">
    <property type="entry name" value="MEMBRANE COMPONENT OF AMINO ACID ABC TRANSPORTER"/>
    <property type="match status" value="1"/>
</dbReference>
<organism evidence="11 12">
    <name type="scientific">Rhizobium giardinii</name>
    <dbReference type="NCBI Taxonomy" id="56731"/>
    <lineage>
        <taxon>Bacteria</taxon>
        <taxon>Pseudomonadati</taxon>
        <taxon>Pseudomonadota</taxon>
        <taxon>Alphaproteobacteria</taxon>
        <taxon>Hyphomicrobiales</taxon>
        <taxon>Rhizobiaceae</taxon>
        <taxon>Rhizobium/Agrobacterium group</taxon>
        <taxon>Rhizobium</taxon>
    </lineage>
</organism>
<keyword evidence="3 9" id="KW-0813">Transport</keyword>
<dbReference type="GO" id="GO:0022857">
    <property type="term" value="F:transmembrane transporter activity"/>
    <property type="evidence" value="ECO:0007669"/>
    <property type="project" value="InterPro"/>
</dbReference>
<feature type="domain" description="ABC transmembrane type-1" evidence="10">
    <location>
        <begin position="17"/>
        <end position="216"/>
    </location>
</feature>
<name>A0A7W8UHF8_9HYPH</name>
<dbReference type="CDD" id="cd06261">
    <property type="entry name" value="TM_PBP2"/>
    <property type="match status" value="1"/>
</dbReference>
<comment type="subcellular location">
    <subcellularLocation>
        <location evidence="1">Cell inner membrane</location>
        <topology evidence="1">Multi-pass membrane protein</topology>
    </subcellularLocation>
    <subcellularLocation>
        <location evidence="9">Cell membrane</location>
        <topology evidence="9">Multi-pass membrane protein</topology>
    </subcellularLocation>
</comment>
<dbReference type="SUPFAM" id="SSF161098">
    <property type="entry name" value="MetI-like"/>
    <property type="match status" value="1"/>
</dbReference>
<dbReference type="GO" id="GO:0043190">
    <property type="term" value="C:ATP-binding cassette (ABC) transporter complex"/>
    <property type="evidence" value="ECO:0007669"/>
    <property type="project" value="InterPro"/>
</dbReference>
<dbReference type="EMBL" id="JACHBK010000020">
    <property type="protein sequence ID" value="MBB5539392.1"/>
    <property type="molecule type" value="Genomic_DNA"/>
</dbReference>
<dbReference type="InterPro" id="IPR035906">
    <property type="entry name" value="MetI-like_sf"/>
</dbReference>
<dbReference type="AlphaFoldDB" id="A0A7W8UHF8"/>
<keyword evidence="6 9" id="KW-0812">Transmembrane</keyword>
<evidence type="ECO:0000313" key="12">
    <source>
        <dbReference type="Proteomes" id="UP000585507"/>
    </source>
</evidence>
<dbReference type="Gene3D" id="1.10.3720.10">
    <property type="entry name" value="MetI-like"/>
    <property type="match status" value="1"/>
</dbReference>
<gene>
    <name evidence="11" type="ORF">GGD55_006142</name>
</gene>
<evidence type="ECO:0000256" key="6">
    <source>
        <dbReference type="ARBA" id="ARBA00022692"/>
    </source>
</evidence>
<evidence type="ECO:0000256" key="4">
    <source>
        <dbReference type="ARBA" id="ARBA00022475"/>
    </source>
</evidence>
<dbReference type="Proteomes" id="UP000585507">
    <property type="component" value="Unassembled WGS sequence"/>
</dbReference>
<proteinExistence type="inferred from homology"/>
<dbReference type="GO" id="GO:0006865">
    <property type="term" value="P:amino acid transport"/>
    <property type="evidence" value="ECO:0007669"/>
    <property type="project" value="TreeGrafter"/>
</dbReference>